<evidence type="ECO:0000313" key="2">
    <source>
        <dbReference type="EMBL" id="KAK2148212.1"/>
    </source>
</evidence>
<keyword evidence="3" id="KW-1185">Reference proteome</keyword>
<keyword evidence="1" id="KW-1133">Transmembrane helix</keyword>
<feature type="transmembrane region" description="Helical" evidence="1">
    <location>
        <begin position="42"/>
        <end position="69"/>
    </location>
</feature>
<sequence>MFPEAYHSRHKLEKKQKHKLPPLPGEAITIDNRYGQNMLATWSAVCGIVLLMMFVFCVFASLVGFVLWYMMEVVLDVAGELMMEISDLFSFSWQALIILYLEGQMPHNIQEVMSGCLSRILGTLTRLVDRTKVFFTEGEVTPPPPVTIYISDPQIHFSNHTQVLTKVAQADLVNYVFLAGLVTYLFYRIGRYLQNMNANVAQAR</sequence>
<dbReference type="AlphaFoldDB" id="A0AAD9J7S9"/>
<gene>
    <name evidence="2" type="ORF">LSH36_510g03064</name>
</gene>
<organism evidence="2 3">
    <name type="scientific">Paralvinella palmiformis</name>
    <dbReference type="NCBI Taxonomy" id="53620"/>
    <lineage>
        <taxon>Eukaryota</taxon>
        <taxon>Metazoa</taxon>
        <taxon>Spiralia</taxon>
        <taxon>Lophotrochozoa</taxon>
        <taxon>Annelida</taxon>
        <taxon>Polychaeta</taxon>
        <taxon>Sedentaria</taxon>
        <taxon>Canalipalpata</taxon>
        <taxon>Terebellida</taxon>
        <taxon>Terebelliformia</taxon>
        <taxon>Alvinellidae</taxon>
        <taxon>Paralvinella</taxon>
    </lineage>
</organism>
<evidence type="ECO:0000313" key="3">
    <source>
        <dbReference type="Proteomes" id="UP001208570"/>
    </source>
</evidence>
<comment type="caution">
    <text evidence="2">The sequence shown here is derived from an EMBL/GenBank/DDBJ whole genome shotgun (WGS) entry which is preliminary data.</text>
</comment>
<feature type="transmembrane region" description="Helical" evidence="1">
    <location>
        <begin position="167"/>
        <end position="187"/>
    </location>
</feature>
<evidence type="ECO:0000256" key="1">
    <source>
        <dbReference type="SAM" id="Phobius"/>
    </source>
</evidence>
<name>A0AAD9J7S9_9ANNE</name>
<keyword evidence="1" id="KW-0472">Membrane</keyword>
<dbReference type="EMBL" id="JAODUP010000510">
    <property type="protein sequence ID" value="KAK2148212.1"/>
    <property type="molecule type" value="Genomic_DNA"/>
</dbReference>
<protein>
    <submittedName>
        <fullName evidence="2">Uncharacterized protein</fullName>
    </submittedName>
</protein>
<keyword evidence="1" id="KW-0812">Transmembrane</keyword>
<accession>A0AAD9J7S9</accession>
<proteinExistence type="predicted"/>
<reference evidence="2" key="1">
    <citation type="journal article" date="2023" name="Mol. Biol. Evol.">
        <title>Third-Generation Sequencing Reveals the Adaptive Role of the Epigenome in Three Deep-Sea Polychaetes.</title>
        <authorList>
            <person name="Perez M."/>
            <person name="Aroh O."/>
            <person name="Sun Y."/>
            <person name="Lan Y."/>
            <person name="Juniper S.K."/>
            <person name="Young C.R."/>
            <person name="Angers B."/>
            <person name="Qian P.Y."/>
        </authorList>
    </citation>
    <scope>NUCLEOTIDE SEQUENCE</scope>
    <source>
        <strain evidence="2">P08H-3</strain>
    </source>
</reference>
<dbReference type="Proteomes" id="UP001208570">
    <property type="component" value="Unassembled WGS sequence"/>
</dbReference>